<dbReference type="GO" id="GO:0009307">
    <property type="term" value="P:DNA restriction-modification system"/>
    <property type="evidence" value="ECO:0007669"/>
    <property type="project" value="UniProtKB-KW"/>
</dbReference>
<evidence type="ECO:0000256" key="8">
    <source>
        <dbReference type="SAM" id="Coils"/>
    </source>
</evidence>
<keyword evidence="5" id="KW-0949">S-adenosyl-L-methionine</keyword>
<evidence type="ECO:0000256" key="4">
    <source>
        <dbReference type="ARBA" id="ARBA00022679"/>
    </source>
</evidence>
<dbReference type="GO" id="GO:0008170">
    <property type="term" value="F:N-methyltransferase activity"/>
    <property type="evidence" value="ECO:0007669"/>
    <property type="project" value="InterPro"/>
</dbReference>
<dbReference type="InterPro" id="IPR051537">
    <property type="entry name" value="DNA_Adenine_Mtase"/>
</dbReference>
<comment type="catalytic activity">
    <reaction evidence="7">
        <text>a 2'-deoxyadenosine in DNA + S-adenosyl-L-methionine = an N(6)-methyl-2'-deoxyadenosine in DNA + S-adenosyl-L-homocysteine + H(+)</text>
        <dbReference type="Rhea" id="RHEA:15197"/>
        <dbReference type="Rhea" id="RHEA-COMP:12418"/>
        <dbReference type="Rhea" id="RHEA-COMP:12419"/>
        <dbReference type="ChEBI" id="CHEBI:15378"/>
        <dbReference type="ChEBI" id="CHEBI:57856"/>
        <dbReference type="ChEBI" id="CHEBI:59789"/>
        <dbReference type="ChEBI" id="CHEBI:90615"/>
        <dbReference type="ChEBI" id="CHEBI:90616"/>
        <dbReference type="EC" id="2.1.1.72"/>
    </reaction>
</comment>
<sequence>MTDKVTQQEINATAWAACDTFRGTIDPAQYKDYILVMLFLKYISDLWNDHYAAYQKQYGNNDERIRRKLDRERFVLPMVEWKDVKTGKVLDRFLGDFAALYERRNESNIGELINIVLDQIEESNKNKLEGVFRNIDFNSEVNLGKAKDRNRRLKHLLEDFVKLDLRPSRVAEDVIGNTYIYLIERFGSDAGKKAGEFYTPGMVSRLLSTLAAPKPGDRICDPSCGSGSLLIEAAQVVEAQGSHNYALFGEEVNGSTWALARMNMFVHSKDAARIEWCDTLNTPALIEADRLMKFNVVVANPPFSLDKWGHDNAERDPYNRFWRGVPPKSKGDWAFITNMIERALPQEGRVAVVVPHGVLFRGGAEGRIRQKLIEENLLDAVIGLPGNLFPTTSIPVAILVFDRAREKGGEREGVRNVLFIDASADFVPGKNQNTLSDAHFDKIVATFQARKRKDKYAHVATPKELAGNDFNLNIPRYVDTFEEEEEIDVAALQKDIEQLEAELVEVRAKMKQYLKELGI</sequence>
<dbReference type="AlphaFoldDB" id="A0A9Q7UPS8"/>
<dbReference type="PRINTS" id="PR00507">
    <property type="entry name" value="N12N6MTFRASE"/>
</dbReference>
<dbReference type="InterPro" id="IPR002052">
    <property type="entry name" value="DNA_methylase_N6_adenine_CS"/>
</dbReference>
<feature type="coiled-coil region" evidence="8">
    <location>
        <begin position="482"/>
        <end position="516"/>
    </location>
</feature>
<dbReference type="EMBL" id="LT984813">
    <property type="protein sequence ID" value="SPD63249.1"/>
    <property type="molecule type" value="Genomic_DNA"/>
</dbReference>
<feature type="domain" description="DNA methylase adenine-specific" evidence="9">
    <location>
        <begin position="171"/>
        <end position="485"/>
    </location>
</feature>
<evidence type="ECO:0000313" key="12">
    <source>
        <dbReference type="Proteomes" id="UP000254259"/>
    </source>
</evidence>
<dbReference type="PANTHER" id="PTHR42933">
    <property type="entry name" value="SLR6095 PROTEIN"/>
    <property type="match status" value="1"/>
</dbReference>
<keyword evidence="3 11" id="KW-0489">Methyltransferase</keyword>
<dbReference type="Proteomes" id="UP000254259">
    <property type="component" value="Chromosome CBM2636"/>
</dbReference>
<dbReference type="PANTHER" id="PTHR42933:SF3">
    <property type="entry name" value="TYPE I RESTRICTION ENZYME MJAVIII METHYLASE SUBUNIT"/>
    <property type="match status" value="1"/>
</dbReference>
<name>A0A9Q7UPS8_9BURK</name>
<gene>
    <name evidence="11" type="ORF">CBM2636_10265</name>
</gene>
<dbReference type="GO" id="GO:0032259">
    <property type="term" value="P:methylation"/>
    <property type="evidence" value="ECO:0007669"/>
    <property type="project" value="UniProtKB-KW"/>
</dbReference>
<dbReference type="EC" id="2.1.1.72" evidence="2"/>
<evidence type="ECO:0000256" key="1">
    <source>
        <dbReference type="ARBA" id="ARBA00006594"/>
    </source>
</evidence>
<keyword evidence="4" id="KW-0808">Transferase</keyword>
<accession>A0A9Q7UPS8</accession>
<dbReference type="InterPro" id="IPR003356">
    <property type="entry name" value="DNA_methylase_A-5"/>
</dbReference>
<reference evidence="11 12" key="1">
    <citation type="submission" date="2018-01" db="EMBL/GenBank/DDBJ databases">
        <authorList>
            <person name="Clerissi C."/>
        </authorList>
    </citation>
    <scope>NUCLEOTIDE SEQUENCE [LARGE SCALE GENOMIC DNA]</scope>
    <source>
        <strain evidence="11">Cupriavidus taiwanensis SWF 66322</strain>
    </source>
</reference>
<dbReference type="REBASE" id="265422">
    <property type="entry name" value="M.Cta66322ORF10265P"/>
</dbReference>
<evidence type="ECO:0000256" key="3">
    <source>
        <dbReference type="ARBA" id="ARBA00022603"/>
    </source>
</evidence>
<evidence type="ECO:0000256" key="5">
    <source>
        <dbReference type="ARBA" id="ARBA00022691"/>
    </source>
</evidence>
<evidence type="ECO:0000313" key="11">
    <source>
        <dbReference type="EMBL" id="SPD63249.1"/>
    </source>
</evidence>
<evidence type="ECO:0000256" key="2">
    <source>
        <dbReference type="ARBA" id="ARBA00011900"/>
    </source>
</evidence>
<dbReference type="PROSITE" id="PS00092">
    <property type="entry name" value="N6_MTASE"/>
    <property type="match status" value="1"/>
</dbReference>
<dbReference type="Pfam" id="PF02384">
    <property type="entry name" value="N6_Mtase"/>
    <property type="match status" value="1"/>
</dbReference>
<dbReference type="Gene3D" id="3.40.50.150">
    <property type="entry name" value="Vaccinia Virus protein VP39"/>
    <property type="match status" value="1"/>
</dbReference>
<dbReference type="InterPro" id="IPR038333">
    <property type="entry name" value="T1MK-like_N_sf"/>
</dbReference>
<dbReference type="InterPro" id="IPR004546">
    <property type="entry name" value="Restrct_endonuc_T1M"/>
</dbReference>
<dbReference type="SUPFAM" id="SSF53335">
    <property type="entry name" value="S-adenosyl-L-methionine-dependent methyltransferases"/>
    <property type="match status" value="1"/>
</dbReference>
<comment type="similarity">
    <text evidence="1">Belongs to the N(4)/N(6)-methyltransferase family.</text>
</comment>
<evidence type="ECO:0000256" key="6">
    <source>
        <dbReference type="ARBA" id="ARBA00022747"/>
    </source>
</evidence>
<evidence type="ECO:0000256" key="7">
    <source>
        <dbReference type="ARBA" id="ARBA00047942"/>
    </source>
</evidence>
<dbReference type="InterPro" id="IPR022749">
    <property type="entry name" value="D12N6_MeTrfase_N"/>
</dbReference>
<protein>
    <recommendedName>
        <fullName evidence="2">site-specific DNA-methyltransferase (adenine-specific)</fullName>
        <ecNumber evidence="2">2.1.1.72</ecNumber>
    </recommendedName>
</protein>
<organism evidence="11 12">
    <name type="scientific">Cupriavidus taiwanensis</name>
    <dbReference type="NCBI Taxonomy" id="164546"/>
    <lineage>
        <taxon>Bacteria</taxon>
        <taxon>Pseudomonadati</taxon>
        <taxon>Pseudomonadota</taxon>
        <taxon>Betaproteobacteria</taxon>
        <taxon>Burkholderiales</taxon>
        <taxon>Burkholderiaceae</taxon>
        <taxon>Cupriavidus</taxon>
    </lineage>
</organism>
<proteinExistence type="inferred from homology"/>
<evidence type="ECO:0000259" key="10">
    <source>
        <dbReference type="Pfam" id="PF12161"/>
    </source>
</evidence>
<feature type="domain" description="N6 adenine-specific DNA methyltransferase N-terminal" evidence="10">
    <location>
        <begin position="11"/>
        <end position="160"/>
    </location>
</feature>
<dbReference type="NCBIfam" id="TIGR00497">
    <property type="entry name" value="hsdM"/>
    <property type="match status" value="1"/>
</dbReference>
<dbReference type="InterPro" id="IPR029063">
    <property type="entry name" value="SAM-dependent_MTases_sf"/>
</dbReference>
<keyword evidence="8" id="KW-0175">Coiled coil</keyword>
<evidence type="ECO:0000259" key="9">
    <source>
        <dbReference type="Pfam" id="PF02384"/>
    </source>
</evidence>
<dbReference type="GO" id="GO:0009007">
    <property type="term" value="F:site-specific DNA-methyltransferase (adenine-specific) activity"/>
    <property type="evidence" value="ECO:0007669"/>
    <property type="project" value="UniProtKB-EC"/>
</dbReference>
<dbReference type="Gene3D" id="1.20.1260.30">
    <property type="match status" value="1"/>
</dbReference>
<dbReference type="GO" id="GO:0003677">
    <property type="term" value="F:DNA binding"/>
    <property type="evidence" value="ECO:0007669"/>
    <property type="project" value="InterPro"/>
</dbReference>
<keyword evidence="6" id="KW-0680">Restriction system</keyword>
<dbReference type="Pfam" id="PF12161">
    <property type="entry name" value="HsdM_N"/>
    <property type="match status" value="1"/>
</dbReference>